<organism evidence="1 2">
    <name type="scientific">Kingella kingae ATCC 23330</name>
    <dbReference type="NCBI Taxonomy" id="887327"/>
    <lineage>
        <taxon>Bacteria</taxon>
        <taxon>Pseudomonadati</taxon>
        <taxon>Pseudomonadota</taxon>
        <taxon>Betaproteobacteria</taxon>
        <taxon>Neisseriales</taxon>
        <taxon>Neisseriaceae</taxon>
        <taxon>Kingella</taxon>
    </lineage>
</organism>
<protein>
    <submittedName>
        <fullName evidence="1">Uncharacterized protein</fullName>
    </submittedName>
</protein>
<evidence type="ECO:0000313" key="1">
    <source>
        <dbReference type="EMBL" id="EGK09249.1"/>
    </source>
</evidence>
<dbReference type="EMBL" id="AFHS01000036">
    <property type="protein sequence ID" value="EGK09249.1"/>
    <property type="molecule type" value="Genomic_DNA"/>
</dbReference>
<dbReference type="HOGENOM" id="CLU_136123_0_0_4"/>
<dbReference type="RefSeq" id="WP_003786527.1">
    <property type="nucleotide sequence ID" value="NZ_FOJK01000059.1"/>
</dbReference>
<dbReference type="Proteomes" id="UP000004207">
    <property type="component" value="Unassembled WGS sequence"/>
</dbReference>
<accession>F5S6T0</accession>
<gene>
    <name evidence="1" type="ORF">HMPREF0476_0913</name>
</gene>
<dbReference type="GeneID" id="93262940"/>
<name>F5S6T0_KINKI</name>
<reference evidence="1 2" key="1">
    <citation type="submission" date="2011-04" db="EMBL/GenBank/DDBJ databases">
        <authorList>
            <person name="Muzny D."/>
            <person name="Qin X."/>
            <person name="Deng J."/>
            <person name="Jiang H."/>
            <person name="Liu Y."/>
            <person name="Qu J."/>
            <person name="Song X.-Z."/>
            <person name="Zhang L."/>
            <person name="Thornton R."/>
            <person name="Coyle M."/>
            <person name="Francisco L."/>
            <person name="Jackson L."/>
            <person name="Javaid M."/>
            <person name="Korchina V."/>
            <person name="Kovar C."/>
            <person name="Mata R."/>
            <person name="Mathew T."/>
            <person name="Ngo R."/>
            <person name="Nguyen L."/>
            <person name="Nguyen N."/>
            <person name="Okwuonu G."/>
            <person name="Ongeri F."/>
            <person name="Pham C."/>
            <person name="Simmons D."/>
            <person name="Wilczek-Boney K."/>
            <person name="Hale W."/>
            <person name="Jakkamsetti A."/>
            <person name="Pham P."/>
            <person name="Ruth R."/>
            <person name="San Lucas F."/>
            <person name="Warren J."/>
            <person name="Zhang J."/>
            <person name="Zhao Z."/>
            <person name="Zhou C."/>
            <person name="Zhu D."/>
            <person name="Lee S."/>
            <person name="Bess C."/>
            <person name="Blankenburg K."/>
            <person name="Forbes L."/>
            <person name="Fu Q."/>
            <person name="Gubbala S."/>
            <person name="Hirani K."/>
            <person name="Jayaseelan J.C."/>
            <person name="Lara F."/>
            <person name="Munidasa M."/>
            <person name="Palculict T."/>
            <person name="Patil S."/>
            <person name="Pu L.-L."/>
            <person name="Saada N."/>
            <person name="Tang L."/>
            <person name="Weissenberger G."/>
            <person name="Zhu Y."/>
            <person name="Hemphill L."/>
            <person name="Shang Y."/>
            <person name="Youmans B."/>
            <person name="Ayvaz T."/>
            <person name="Ross M."/>
            <person name="Santibanez J."/>
            <person name="Aqrawi P."/>
            <person name="Gross S."/>
            <person name="Joshi V."/>
            <person name="Fowler G."/>
            <person name="Nazareth L."/>
            <person name="Reid J."/>
            <person name="Worley K."/>
            <person name="Petrosino J."/>
            <person name="Highlander S."/>
            <person name="Gibbs R."/>
        </authorList>
    </citation>
    <scope>NUCLEOTIDE SEQUENCE [LARGE SCALE GENOMIC DNA]</scope>
    <source>
        <strain evidence="1 2">ATCC 23330</strain>
    </source>
</reference>
<dbReference type="AlphaFoldDB" id="F5S6T0"/>
<evidence type="ECO:0000313" key="2">
    <source>
        <dbReference type="Proteomes" id="UP000004207"/>
    </source>
</evidence>
<proteinExistence type="predicted"/>
<comment type="caution">
    <text evidence="1">The sequence shown here is derived from an EMBL/GenBank/DDBJ whole genome shotgun (WGS) entry which is preliminary data.</text>
</comment>
<dbReference type="eggNOG" id="ENOG5032SX7">
    <property type="taxonomic scope" value="Bacteria"/>
</dbReference>
<keyword evidence="2" id="KW-1185">Reference proteome</keyword>
<sequence>MRLNKMSAKKNEINHIVEQYTQAKGITNGIIDSHDLAGWAISQGLYKPNYQDEINLAAKDFSRHFREEVRTDPAGKRYRAKHAVKESVNGKQRTLWADMDDPNVPVNHFEKAFSQRRQQIVGDCFQLKTDVDVCNEKKSSNIQLSLDFTDDVAEAEYLRDYEEAAA</sequence>